<evidence type="ECO:0000256" key="1">
    <source>
        <dbReference type="ARBA" id="ARBA00022737"/>
    </source>
</evidence>
<dbReference type="PROSITE" id="PS01180">
    <property type="entry name" value="CUB"/>
    <property type="match status" value="2"/>
</dbReference>
<dbReference type="CDD" id="cd00041">
    <property type="entry name" value="CUB"/>
    <property type="match status" value="2"/>
</dbReference>
<keyword evidence="4" id="KW-0732">Signal</keyword>
<dbReference type="KEGG" id="aten:116299026"/>
<keyword evidence="6" id="KW-1185">Reference proteome</keyword>
<dbReference type="Pfam" id="PF00431">
    <property type="entry name" value="CUB"/>
    <property type="match status" value="2"/>
</dbReference>
<evidence type="ECO:0000256" key="2">
    <source>
        <dbReference type="ARBA" id="ARBA00023157"/>
    </source>
</evidence>
<keyword evidence="1" id="KW-0677">Repeat</keyword>
<dbReference type="Proteomes" id="UP000515163">
    <property type="component" value="Unplaced"/>
</dbReference>
<evidence type="ECO:0000313" key="6">
    <source>
        <dbReference type="Proteomes" id="UP000515163"/>
    </source>
</evidence>
<feature type="domain" description="CUB" evidence="5">
    <location>
        <begin position="164"/>
        <end position="283"/>
    </location>
</feature>
<evidence type="ECO:0000259" key="5">
    <source>
        <dbReference type="PROSITE" id="PS01180"/>
    </source>
</evidence>
<organism evidence="6 7">
    <name type="scientific">Actinia tenebrosa</name>
    <name type="common">Australian red waratah sea anemone</name>
    <dbReference type="NCBI Taxonomy" id="6105"/>
    <lineage>
        <taxon>Eukaryota</taxon>
        <taxon>Metazoa</taxon>
        <taxon>Cnidaria</taxon>
        <taxon>Anthozoa</taxon>
        <taxon>Hexacorallia</taxon>
        <taxon>Actiniaria</taxon>
        <taxon>Actiniidae</taxon>
        <taxon>Actinia</taxon>
    </lineage>
</organism>
<dbReference type="SUPFAM" id="SSF49854">
    <property type="entry name" value="Spermadhesin, CUB domain"/>
    <property type="match status" value="2"/>
</dbReference>
<feature type="signal peptide" evidence="4">
    <location>
        <begin position="1"/>
        <end position="20"/>
    </location>
</feature>
<dbReference type="AlphaFoldDB" id="A0A6P8IDI1"/>
<evidence type="ECO:0000256" key="3">
    <source>
        <dbReference type="PROSITE-ProRule" id="PRU00059"/>
    </source>
</evidence>
<dbReference type="GeneID" id="116299026"/>
<keyword evidence="2" id="KW-1015">Disulfide bond</keyword>
<reference evidence="7" key="1">
    <citation type="submission" date="2025-08" db="UniProtKB">
        <authorList>
            <consortium name="RefSeq"/>
        </authorList>
    </citation>
    <scope>IDENTIFICATION</scope>
    <source>
        <tissue evidence="7">Tentacle</tissue>
    </source>
</reference>
<sequence length="304" mass="34832">MVVTWLSVFSFAAQVFLVIACPDYPVNVTASLKPGWRYIVQSPGFPDTYPPNTTCIWNITGPDDYRIYLILDEFQIEPSHYCDKDYLQESSSFYDVHWITSGYCSVLSHNYIKSLSYKEKIGNSKLAYDRNRNLWLKFRTDGSSEFKGFHGEIRLAAQSDDRDCQSYLNDTSGRFASPKHPLLYPPGHRCTWHIAVPDGKKVHLKFTSFELENTTNNDGDCANDYVEIREGVWNNYGEILGRFCGEAIPQDVISPSNQMWVRFVSDRNDFTVYKGFKAEFSGSSIMTSYGATMCILNLLLTFWS</sequence>
<gene>
    <name evidence="7" type="primary">LOC116299026</name>
</gene>
<dbReference type="SMART" id="SM00042">
    <property type="entry name" value="CUB"/>
    <property type="match status" value="2"/>
</dbReference>
<dbReference type="InterPro" id="IPR000859">
    <property type="entry name" value="CUB_dom"/>
</dbReference>
<accession>A0A6P8IDI1</accession>
<feature type="chain" id="PRO_5028221999" evidence="4">
    <location>
        <begin position="21"/>
        <end position="304"/>
    </location>
</feature>
<dbReference type="PANTHER" id="PTHR24251">
    <property type="entry name" value="OVOCHYMASE-RELATED"/>
    <property type="match status" value="1"/>
</dbReference>
<evidence type="ECO:0000256" key="4">
    <source>
        <dbReference type="SAM" id="SignalP"/>
    </source>
</evidence>
<dbReference type="RefSeq" id="XP_031563510.1">
    <property type="nucleotide sequence ID" value="XM_031707650.1"/>
</dbReference>
<dbReference type="Gene3D" id="2.60.120.290">
    <property type="entry name" value="Spermadhesin, CUB domain"/>
    <property type="match status" value="2"/>
</dbReference>
<dbReference type="PANTHER" id="PTHR24251:SF30">
    <property type="entry name" value="MEMBRANE FRIZZLED-RELATED PROTEIN"/>
    <property type="match status" value="1"/>
</dbReference>
<dbReference type="OrthoDB" id="6369184at2759"/>
<dbReference type="InterPro" id="IPR035914">
    <property type="entry name" value="Sperma_CUB_dom_sf"/>
</dbReference>
<feature type="domain" description="CUB" evidence="5">
    <location>
        <begin position="21"/>
        <end position="156"/>
    </location>
</feature>
<protein>
    <submittedName>
        <fullName evidence="7">Tolloid-like protein 2</fullName>
    </submittedName>
</protein>
<name>A0A6P8IDI1_ACTTE</name>
<evidence type="ECO:0000313" key="7">
    <source>
        <dbReference type="RefSeq" id="XP_031563510.1"/>
    </source>
</evidence>
<comment type="caution">
    <text evidence="3">Lacks conserved residue(s) required for the propagation of feature annotation.</text>
</comment>
<dbReference type="FunFam" id="2.60.120.290:FF:000013">
    <property type="entry name" value="Membrane frizzled-related protein"/>
    <property type="match status" value="1"/>
</dbReference>
<proteinExistence type="predicted"/>
<dbReference type="InParanoid" id="A0A6P8IDI1"/>